<dbReference type="InterPro" id="IPR001387">
    <property type="entry name" value="Cro/C1-type_HTH"/>
</dbReference>
<dbReference type="RefSeq" id="WP_057806020.1">
    <property type="nucleotide sequence ID" value="NZ_BJYP01000016.1"/>
</dbReference>
<feature type="domain" description="HTH cro/C1-type" evidence="2">
    <location>
        <begin position="7"/>
        <end position="61"/>
    </location>
</feature>
<dbReference type="Proteomes" id="UP000182818">
    <property type="component" value="Unassembled WGS sequence"/>
</dbReference>
<keyword evidence="6" id="KW-1185">Reference proteome</keyword>
<keyword evidence="1" id="KW-0238">DNA-binding</keyword>
<evidence type="ECO:0000313" key="6">
    <source>
        <dbReference type="Proteomes" id="UP000182818"/>
    </source>
</evidence>
<dbReference type="GO" id="GO:0003677">
    <property type="term" value="F:DNA binding"/>
    <property type="evidence" value="ECO:0007669"/>
    <property type="project" value="UniProtKB-KW"/>
</dbReference>
<comment type="caution">
    <text evidence="3">The sequence shown here is derived from an EMBL/GenBank/DDBJ whole genome shotgun (WGS) entry which is preliminary data.</text>
</comment>
<dbReference type="PANTHER" id="PTHR46558:SF4">
    <property type="entry name" value="DNA-BIDING PHAGE PROTEIN"/>
    <property type="match status" value="1"/>
</dbReference>
<reference evidence="3 5" key="1">
    <citation type="journal article" date="2015" name="Genome Announc.">
        <title>Expanding the biotechnology potential of lactobacilli through comparative genomics of 213 strains and associated genera.</title>
        <authorList>
            <person name="Sun Z."/>
            <person name="Harris H.M."/>
            <person name="McCann A."/>
            <person name="Guo C."/>
            <person name="Argimon S."/>
            <person name="Zhang W."/>
            <person name="Yang X."/>
            <person name="Jeffery I.B."/>
            <person name="Cooney J.C."/>
            <person name="Kagawa T.F."/>
            <person name="Liu W."/>
            <person name="Song Y."/>
            <person name="Salvetti E."/>
            <person name="Wrobel A."/>
            <person name="Rasinkangas P."/>
            <person name="Parkhill J."/>
            <person name="Rea M.C."/>
            <person name="O'Sullivan O."/>
            <person name="Ritari J."/>
            <person name="Douillard F.P."/>
            <person name="Paul Ross R."/>
            <person name="Yang R."/>
            <person name="Briner A.E."/>
            <person name="Felis G.E."/>
            <person name="de Vos W.M."/>
            <person name="Barrangou R."/>
            <person name="Klaenhammer T.R."/>
            <person name="Caufield P.W."/>
            <person name="Cui Y."/>
            <person name="Zhang H."/>
            <person name="O'Toole P.W."/>
        </authorList>
    </citation>
    <scope>NUCLEOTIDE SEQUENCE [LARGE SCALE GENOMIC DNA]</scope>
    <source>
        <strain evidence="3 5">DSM 22301</strain>
    </source>
</reference>
<dbReference type="PANTHER" id="PTHR46558">
    <property type="entry name" value="TRACRIPTIONAL REGULATORY PROTEIN-RELATED-RELATED"/>
    <property type="match status" value="1"/>
</dbReference>
<dbReference type="PATRIC" id="fig|319653.3.peg.2125"/>
<name>A0A0R2JZK1_9LACO</name>
<evidence type="ECO:0000313" key="3">
    <source>
        <dbReference type="EMBL" id="KRN82703.1"/>
    </source>
</evidence>
<dbReference type="Gene3D" id="1.10.260.40">
    <property type="entry name" value="lambda repressor-like DNA-binding domains"/>
    <property type="match status" value="1"/>
</dbReference>
<dbReference type="GeneID" id="76043442"/>
<protein>
    <submittedName>
        <fullName evidence="4">Helix-turn-helix</fullName>
    </submittedName>
</protein>
<organism evidence="3 5">
    <name type="scientific">Pediococcus ethanolidurans</name>
    <dbReference type="NCBI Taxonomy" id="319653"/>
    <lineage>
        <taxon>Bacteria</taxon>
        <taxon>Bacillati</taxon>
        <taxon>Bacillota</taxon>
        <taxon>Bacilli</taxon>
        <taxon>Lactobacillales</taxon>
        <taxon>Lactobacillaceae</taxon>
        <taxon>Pediococcus</taxon>
    </lineage>
</organism>
<evidence type="ECO:0000256" key="1">
    <source>
        <dbReference type="ARBA" id="ARBA00023125"/>
    </source>
</evidence>
<dbReference type="SUPFAM" id="SSF47413">
    <property type="entry name" value="lambda repressor-like DNA-binding domains"/>
    <property type="match status" value="1"/>
</dbReference>
<dbReference type="InterPro" id="IPR010982">
    <property type="entry name" value="Lambda_DNA-bd_dom_sf"/>
</dbReference>
<dbReference type="CDD" id="cd00093">
    <property type="entry name" value="HTH_XRE"/>
    <property type="match status" value="1"/>
</dbReference>
<reference evidence="4 6" key="2">
    <citation type="submission" date="2016-10" db="EMBL/GenBank/DDBJ databases">
        <authorList>
            <person name="Varghese N."/>
            <person name="Submissions S."/>
        </authorList>
    </citation>
    <scope>NUCLEOTIDE SEQUENCE [LARGE SCALE GENOMIC DNA]</scope>
    <source>
        <strain evidence="4 6">CGMCC 1.3889</strain>
    </source>
</reference>
<accession>A0A0R2JZK1</accession>
<dbReference type="PROSITE" id="PS50943">
    <property type="entry name" value="HTH_CROC1"/>
    <property type="match status" value="1"/>
</dbReference>
<dbReference type="SMART" id="SM00530">
    <property type="entry name" value="HTH_XRE"/>
    <property type="match status" value="1"/>
</dbReference>
<dbReference type="STRING" id="319653.SAMN04487973_10787"/>
<evidence type="ECO:0000313" key="4">
    <source>
        <dbReference type="EMBL" id="SER47838.1"/>
    </source>
</evidence>
<evidence type="ECO:0000259" key="2">
    <source>
        <dbReference type="PROSITE" id="PS50943"/>
    </source>
</evidence>
<dbReference type="EMBL" id="FOGK01000007">
    <property type="protein sequence ID" value="SER47838.1"/>
    <property type="molecule type" value="Genomic_DNA"/>
</dbReference>
<gene>
    <name evidence="3" type="ORF">IV87_GL002087</name>
    <name evidence="4" type="ORF">SAMN04487973_10787</name>
</gene>
<proteinExistence type="predicted"/>
<dbReference type="Proteomes" id="UP000051749">
    <property type="component" value="Unassembled WGS sequence"/>
</dbReference>
<dbReference type="EMBL" id="JQBY01000008">
    <property type="protein sequence ID" value="KRN82703.1"/>
    <property type="molecule type" value="Genomic_DNA"/>
</dbReference>
<dbReference type="Pfam" id="PF01381">
    <property type="entry name" value="HTH_3"/>
    <property type="match status" value="1"/>
</dbReference>
<sequence length="87" mass="10043">MTFADQLIKQRKRAGYTRSALAKELNVSLDQVTQWEHGDSEPNLATLRHLHKLYEISMDELILNEAPNQSVSPSRWLAQIDKALKRK</sequence>
<evidence type="ECO:0000313" key="5">
    <source>
        <dbReference type="Proteomes" id="UP000051749"/>
    </source>
</evidence>
<dbReference type="AlphaFoldDB" id="A0A0R2JZK1"/>